<name>A0ABN9U1Y5_9DINO</name>
<dbReference type="Proteomes" id="UP001189429">
    <property type="component" value="Unassembled WGS sequence"/>
</dbReference>
<comment type="caution">
    <text evidence="2">The sequence shown here is derived from an EMBL/GenBank/DDBJ whole genome shotgun (WGS) entry which is preliminary data.</text>
</comment>
<organism evidence="2 3">
    <name type="scientific">Prorocentrum cordatum</name>
    <dbReference type="NCBI Taxonomy" id="2364126"/>
    <lineage>
        <taxon>Eukaryota</taxon>
        <taxon>Sar</taxon>
        <taxon>Alveolata</taxon>
        <taxon>Dinophyceae</taxon>
        <taxon>Prorocentrales</taxon>
        <taxon>Prorocentraceae</taxon>
        <taxon>Prorocentrum</taxon>
    </lineage>
</organism>
<reference evidence="2" key="1">
    <citation type="submission" date="2023-10" db="EMBL/GenBank/DDBJ databases">
        <authorList>
            <person name="Chen Y."/>
            <person name="Shah S."/>
            <person name="Dougan E. K."/>
            <person name="Thang M."/>
            <person name="Chan C."/>
        </authorList>
    </citation>
    <scope>NUCLEOTIDE SEQUENCE [LARGE SCALE GENOMIC DNA]</scope>
</reference>
<feature type="region of interest" description="Disordered" evidence="1">
    <location>
        <begin position="113"/>
        <end position="177"/>
    </location>
</feature>
<gene>
    <name evidence="2" type="ORF">PCOR1329_LOCUS44484</name>
</gene>
<proteinExistence type="predicted"/>
<feature type="region of interest" description="Disordered" evidence="1">
    <location>
        <begin position="1"/>
        <end position="46"/>
    </location>
</feature>
<sequence>MLQQKKKKKKKKKRKKKKNEEKKQKQQQKGRRGKRKAGVEWRNKERRKHNFSEVLADFLDPRWAHLPGARSAPGAALEALAWASQSRSKRSARSFESLRSCRSWLLDGGSLPRQEHLERGRPQLREQPLPPGRRAAGRAYGHPPAWSARGPRGVVGSARPETRRCELGPTRGPEKPTSMAALTFTRHFTTRALPGGKWAVMARRRRFRCSRHLKP</sequence>
<protein>
    <submittedName>
        <fullName evidence="2">Uncharacterized protein</fullName>
    </submittedName>
</protein>
<evidence type="ECO:0000313" key="3">
    <source>
        <dbReference type="Proteomes" id="UP001189429"/>
    </source>
</evidence>
<accession>A0ABN9U1Y5</accession>
<keyword evidence="3" id="KW-1185">Reference proteome</keyword>
<feature type="compositionally biased region" description="Basic and acidic residues" evidence="1">
    <location>
        <begin position="113"/>
        <end position="124"/>
    </location>
</feature>
<dbReference type="EMBL" id="CAUYUJ010015346">
    <property type="protein sequence ID" value="CAK0852820.1"/>
    <property type="molecule type" value="Genomic_DNA"/>
</dbReference>
<feature type="compositionally biased region" description="Basic residues" evidence="1">
    <location>
        <begin position="25"/>
        <end position="36"/>
    </location>
</feature>
<feature type="compositionally biased region" description="Basic residues" evidence="1">
    <location>
        <begin position="1"/>
        <end position="17"/>
    </location>
</feature>
<evidence type="ECO:0000313" key="2">
    <source>
        <dbReference type="EMBL" id="CAK0852820.1"/>
    </source>
</evidence>
<evidence type="ECO:0000256" key="1">
    <source>
        <dbReference type="SAM" id="MobiDB-lite"/>
    </source>
</evidence>